<feature type="domain" description="Pirin N-terminal" evidence="4">
    <location>
        <begin position="142"/>
        <end position="203"/>
    </location>
</feature>
<proteinExistence type="inferred from homology"/>
<evidence type="ECO:0000256" key="1">
    <source>
        <dbReference type="ARBA" id="ARBA00008416"/>
    </source>
</evidence>
<dbReference type="Gene3D" id="2.60.120.10">
    <property type="entry name" value="Jelly Rolls"/>
    <property type="match status" value="2"/>
</dbReference>
<evidence type="ECO:0000259" key="5">
    <source>
        <dbReference type="Pfam" id="PF05726"/>
    </source>
</evidence>
<sequence>MRSAILGQAHDRGGGGGPNRPSPATRRRLHEAPGSTGVDRRETTRAPARAARGAPPRGHSTHVIFREDTRMHDESRNDGAGGVLAGTERWIARVVTLPAPSPGFMGPGHTAVPVLEAHDFARQDPFIALMDDRMDFPEGGLAGGAHPHAGFETVTLVLEGALHDADEGVLGTGDLQWMTAGRGIVHGEHAVPHGPTRILQLWLTLPPADRWTEPRFENVHRDAAPVRREPGVEVRVYSGRSGDARAVTRNHVPVTLVDVRLGAEATVMQELPASYNGFVYVLEGNAAVGATEAAVVVGQVGWLDAPAGEPTRGGPTTLRIAGGPTGARLVLYAGEPQHAPLVTHGPFVGETRADLVRASRDYAAGRFVQLSALVRAAR</sequence>
<dbReference type="InterPro" id="IPR012093">
    <property type="entry name" value="Pirin"/>
</dbReference>
<dbReference type="PANTHER" id="PTHR13903:SF8">
    <property type="entry name" value="PIRIN"/>
    <property type="match status" value="1"/>
</dbReference>
<dbReference type="Pfam" id="PF05726">
    <property type="entry name" value="Pirin_C"/>
    <property type="match status" value="1"/>
</dbReference>
<comment type="similarity">
    <text evidence="1 2">Belongs to the pirin family.</text>
</comment>
<accession>A0A6J4M4X6</accession>
<dbReference type="AlphaFoldDB" id="A0A6J4M4X6"/>
<dbReference type="CDD" id="cd02247">
    <property type="entry name" value="cupin_pirin_C"/>
    <property type="match status" value="1"/>
</dbReference>
<dbReference type="InterPro" id="IPR011051">
    <property type="entry name" value="RmlC_Cupin_sf"/>
</dbReference>
<dbReference type="InterPro" id="IPR014710">
    <property type="entry name" value="RmlC-like_jellyroll"/>
</dbReference>
<feature type="compositionally biased region" description="Low complexity" evidence="3">
    <location>
        <begin position="45"/>
        <end position="58"/>
    </location>
</feature>
<name>A0A6J4M4X6_9BACT</name>
<dbReference type="PANTHER" id="PTHR13903">
    <property type="entry name" value="PIRIN-RELATED"/>
    <property type="match status" value="1"/>
</dbReference>
<dbReference type="InterPro" id="IPR003829">
    <property type="entry name" value="Pirin_N_dom"/>
</dbReference>
<organism evidence="6">
    <name type="scientific">uncultured Gemmatimonadaceae bacterium</name>
    <dbReference type="NCBI Taxonomy" id="246130"/>
    <lineage>
        <taxon>Bacteria</taxon>
        <taxon>Pseudomonadati</taxon>
        <taxon>Gemmatimonadota</taxon>
        <taxon>Gemmatimonadia</taxon>
        <taxon>Gemmatimonadales</taxon>
        <taxon>Gemmatimonadaceae</taxon>
        <taxon>environmental samples</taxon>
    </lineage>
</organism>
<dbReference type="InterPro" id="IPR008778">
    <property type="entry name" value="Pirin_C_dom"/>
</dbReference>
<gene>
    <name evidence="6" type="ORF">AVDCRST_MAG11-3479</name>
</gene>
<feature type="domain" description="Pirin C-terminal" evidence="5">
    <location>
        <begin position="257"/>
        <end position="367"/>
    </location>
</feature>
<dbReference type="EMBL" id="CADCTU010000753">
    <property type="protein sequence ID" value="CAA9350279.1"/>
    <property type="molecule type" value="Genomic_DNA"/>
</dbReference>
<reference evidence="6" key="1">
    <citation type="submission" date="2020-02" db="EMBL/GenBank/DDBJ databases">
        <authorList>
            <person name="Meier V. D."/>
        </authorList>
    </citation>
    <scope>NUCLEOTIDE SEQUENCE</scope>
    <source>
        <strain evidence="6">AVDCRST_MAG11</strain>
    </source>
</reference>
<dbReference type="Pfam" id="PF02678">
    <property type="entry name" value="Pirin"/>
    <property type="match status" value="1"/>
</dbReference>
<evidence type="ECO:0000256" key="3">
    <source>
        <dbReference type="SAM" id="MobiDB-lite"/>
    </source>
</evidence>
<protein>
    <submittedName>
        <fullName evidence="6">Pirin</fullName>
    </submittedName>
</protein>
<feature type="region of interest" description="Disordered" evidence="3">
    <location>
        <begin position="1"/>
        <end position="60"/>
    </location>
</feature>
<evidence type="ECO:0000256" key="2">
    <source>
        <dbReference type="RuleBase" id="RU003457"/>
    </source>
</evidence>
<evidence type="ECO:0000259" key="4">
    <source>
        <dbReference type="Pfam" id="PF02678"/>
    </source>
</evidence>
<dbReference type="SUPFAM" id="SSF51182">
    <property type="entry name" value="RmlC-like cupins"/>
    <property type="match status" value="1"/>
</dbReference>
<evidence type="ECO:0000313" key="6">
    <source>
        <dbReference type="EMBL" id="CAA9350279.1"/>
    </source>
</evidence>